<protein>
    <submittedName>
        <fullName evidence="1">Uncharacterized protein</fullName>
    </submittedName>
</protein>
<keyword evidence="2" id="KW-1185">Reference proteome</keyword>
<reference evidence="1" key="1">
    <citation type="submission" date="2022-11" db="EMBL/GenBank/DDBJ databases">
        <title>Centuries of genome instability and evolution in soft-shell clam transmissible cancer (bioRxiv).</title>
        <authorList>
            <person name="Hart S.F.M."/>
            <person name="Yonemitsu M.A."/>
            <person name="Giersch R.M."/>
            <person name="Beal B.F."/>
            <person name="Arriagada G."/>
            <person name="Davis B.W."/>
            <person name="Ostrander E.A."/>
            <person name="Goff S.P."/>
            <person name="Metzger M.J."/>
        </authorList>
    </citation>
    <scope>NUCLEOTIDE SEQUENCE</scope>
    <source>
        <strain evidence="1">MELC-2E11</strain>
        <tissue evidence="1">Siphon/mantle</tissue>
    </source>
</reference>
<gene>
    <name evidence="1" type="ORF">MAR_013149</name>
</gene>
<evidence type="ECO:0000313" key="2">
    <source>
        <dbReference type="Proteomes" id="UP001164746"/>
    </source>
</evidence>
<dbReference type="EMBL" id="CP111026">
    <property type="protein sequence ID" value="WAR27445.1"/>
    <property type="molecule type" value="Genomic_DNA"/>
</dbReference>
<proteinExistence type="predicted"/>
<evidence type="ECO:0000313" key="1">
    <source>
        <dbReference type="EMBL" id="WAR27445.1"/>
    </source>
</evidence>
<organism evidence="1 2">
    <name type="scientific">Mya arenaria</name>
    <name type="common">Soft-shell clam</name>
    <dbReference type="NCBI Taxonomy" id="6604"/>
    <lineage>
        <taxon>Eukaryota</taxon>
        <taxon>Metazoa</taxon>
        <taxon>Spiralia</taxon>
        <taxon>Lophotrochozoa</taxon>
        <taxon>Mollusca</taxon>
        <taxon>Bivalvia</taxon>
        <taxon>Autobranchia</taxon>
        <taxon>Heteroconchia</taxon>
        <taxon>Euheterodonta</taxon>
        <taxon>Imparidentia</taxon>
        <taxon>Neoheterodontei</taxon>
        <taxon>Myida</taxon>
        <taxon>Myoidea</taxon>
        <taxon>Myidae</taxon>
        <taxon>Mya</taxon>
    </lineage>
</organism>
<name>A0ABY7FZ12_MYAAR</name>
<dbReference type="Proteomes" id="UP001164746">
    <property type="component" value="Chromosome 15"/>
</dbReference>
<sequence>MQCTPQCQASGKGDMCYPARTAGRAYQADVDHVTILNRQDPVGEYVRDGLMQAKQAKVD</sequence>
<accession>A0ABY7FZ12</accession>